<organism evidence="1 2">
    <name type="scientific">Bifidobacterium margollesii</name>
    <dbReference type="NCBI Taxonomy" id="2020964"/>
    <lineage>
        <taxon>Bacteria</taxon>
        <taxon>Bacillati</taxon>
        <taxon>Actinomycetota</taxon>
        <taxon>Actinomycetes</taxon>
        <taxon>Bifidobacteriales</taxon>
        <taxon>Bifidobacteriaceae</taxon>
        <taxon>Bifidobacterium</taxon>
    </lineage>
</organism>
<comment type="caution">
    <text evidence="1">The sequence shown here is derived from an EMBL/GenBank/DDBJ whole genome shotgun (WGS) entry which is preliminary data.</text>
</comment>
<gene>
    <name evidence="1" type="ORF">Uis1B_2224</name>
</gene>
<accession>A0A2N5J6X3</accession>
<keyword evidence="2" id="KW-1185">Reference proteome</keyword>
<protein>
    <submittedName>
        <fullName evidence="1">Uncharacterized protein</fullName>
    </submittedName>
</protein>
<dbReference type="AlphaFoldDB" id="A0A2N5J6X3"/>
<evidence type="ECO:0000313" key="1">
    <source>
        <dbReference type="EMBL" id="PLS29956.1"/>
    </source>
</evidence>
<evidence type="ECO:0000313" key="2">
    <source>
        <dbReference type="Proteomes" id="UP000235050"/>
    </source>
</evidence>
<proteinExistence type="predicted"/>
<reference evidence="1 2" key="1">
    <citation type="submission" date="2017-07" db="EMBL/GenBank/DDBJ databases">
        <title>Bifidobacterium novel species.</title>
        <authorList>
            <person name="Lugli G.A."/>
            <person name="Milani C."/>
            <person name="Duranti S."/>
            <person name="Mangifesta M."/>
        </authorList>
    </citation>
    <scope>NUCLEOTIDE SEQUENCE [LARGE SCALE GENOMIC DNA]</scope>
    <source>
        <strain evidence="2">Uis1B</strain>
    </source>
</reference>
<dbReference type="Proteomes" id="UP000235050">
    <property type="component" value="Unassembled WGS sequence"/>
</dbReference>
<dbReference type="OrthoDB" id="9955029at2"/>
<dbReference type="EMBL" id="NMWU01000055">
    <property type="protein sequence ID" value="PLS29956.1"/>
    <property type="molecule type" value="Genomic_DNA"/>
</dbReference>
<sequence length="166" mass="18428">MTDLLTVPADPLLRSGRGSNGTIRAIPRSLAGAKVRNREYSSMVRSKAWDRIEKTLIDIGRLPEDFDGDGALKPFSQSVSNAFLLAGYLRDSGLDLTDLMIWPTDNGTVEFSLRRDRNNELSFETGTDGISGLICLSGREHWIDPRSGNVRTEVMRLAHEYASSRV</sequence>
<dbReference type="RefSeq" id="WP_101618363.1">
    <property type="nucleotide sequence ID" value="NZ_NMWU01000055.1"/>
</dbReference>
<name>A0A2N5J6X3_9BIFI</name>